<sequence length="77" mass="8964">MTRPTKNSDAIQSPTALISDARAVINECFVENGAAHGDEIHERSMVIFEDRKMGRKRKEHSREPIIRRFFLIVQIWI</sequence>
<keyword evidence="2" id="KW-1185">Reference proteome</keyword>
<dbReference type="AlphaFoldDB" id="A0A8R1IFM8"/>
<name>A0A8R1IFM8_CAEJA</name>
<dbReference type="EnsemblMetazoa" id="CJA33867.1">
    <property type="protein sequence ID" value="CJA33867.1"/>
    <property type="gene ID" value="WBGene00209714"/>
</dbReference>
<evidence type="ECO:0000313" key="2">
    <source>
        <dbReference type="Proteomes" id="UP000005237"/>
    </source>
</evidence>
<reference evidence="2" key="1">
    <citation type="submission" date="2010-08" db="EMBL/GenBank/DDBJ databases">
        <authorList>
            <consortium name="Caenorhabditis japonica Sequencing Consortium"/>
            <person name="Wilson R.K."/>
        </authorList>
    </citation>
    <scope>NUCLEOTIDE SEQUENCE [LARGE SCALE GENOMIC DNA]</scope>
    <source>
        <strain evidence="2">DF5081</strain>
    </source>
</reference>
<dbReference type="Proteomes" id="UP000005237">
    <property type="component" value="Unassembled WGS sequence"/>
</dbReference>
<proteinExistence type="predicted"/>
<organism evidence="1 2">
    <name type="scientific">Caenorhabditis japonica</name>
    <dbReference type="NCBI Taxonomy" id="281687"/>
    <lineage>
        <taxon>Eukaryota</taxon>
        <taxon>Metazoa</taxon>
        <taxon>Ecdysozoa</taxon>
        <taxon>Nematoda</taxon>
        <taxon>Chromadorea</taxon>
        <taxon>Rhabditida</taxon>
        <taxon>Rhabditina</taxon>
        <taxon>Rhabditomorpha</taxon>
        <taxon>Rhabditoidea</taxon>
        <taxon>Rhabditidae</taxon>
        <taxon>Peloderinae</taxon>
        <taxon>Caenorhabditis</taxon>
    </lineage>
</organism>
<protein>
    <submittedName>
        <fullName evidence="1">Uncharacterized protein</fullName>
    </submittedName>
</protein>
<evidence type="ECO:0000313" key="1">
    <source>
        <dbReference type="EnsemblMetazoa" id="CJA33867.1"/>
    </source>
</evidence>
<reference evidence="1" key="2">
    <citation type="submission" date="2022-06" db="UniProtKB">
        <authorList>
            <consortium name="EnsemblMetazoa"/>
        </authorList>
    </citation>
    <scope>IDENTIFICATION</scope>
    <source>
        <strain evidence="1">DF5081</strain>
    </source>
</reference>
<accession>A0A8R1IFM8</accession>